<name>A0A383DIE6_9ZZZZ</name>
<dbReference type="PANTHER" id="PTHR20883">
    <property type="entry name" value="PHYTANOYL-COA DIOXYGENASE DOMAIN CONTAINING 1"/>
    <property type="match status" value="1"/>
</dbReference>
<accession>A0A383DIE6</accession>
<gene>
    <name evidence="1" type="ORF">METZ01_LOCUS496879</name>
</gene>
<dbReference type="Pfam" id="PF05721">
    <property type="entry name" value="PhyH"/>
    <property type="match status" value="1"/>
</dbReference>
<sequence>VEERIGGSIEFLTNQKDPDAFYAQVFTQCLRLADTHDGMHKLIFDERLGKMGANLAGIDGIRIWHDQALIKPAHGNPTAWHLDNPYWSFSSRHAISMWIALDDATLSNGCLWYLPGTHKLATYDNAGIGENLSGLFAVYPDWKTLEPMAAPVRAGAIVWHNGLTAHAAGANMTIHQRRAMTCAYMPDGSTFNGTKNILPEDYFNTLTIGDPLDDAVQNPLVWHS</sequence>
<dbReference type="InterPro" id="IPR008775">
    <property type="entry name" value="Phytyl_CoA_dOase-like"/>
</dbReference>
<evidence type="ECO:0008006" key="2">
    <source>
        <dbReference type="Google" id="ProtNLM"/>
    </source>
</evidence>
<evidence type="ECO:0000313" key="1">
    <source>
        <dbReference type="EMBL" id="SVE44025.1"/>
    </source>
</evidence>
<reference evidence="1" key="1">
    <citation type="submission" date="2018-05" db="EMBL/GenBank/DDBJ databases">
        <authorList>
            <person name="Lanie J.A."/>
            <person name="Ng W.-L."/>
            <person name="Kazmierczak K.M."/>
            <person name="Andrzejewski T.M."/>
            <person name="Davidsen T.M."/>
            <person name="Wayne K.J."/>
            <person name="Tettelin H."/>
            <person name="Glass J.I."/>
            <person name="Rusch D."/>
            <person name="Podicherti R."/>
            <person name="Tsui H.-C.T."/>
            <person name="Winkler M.E."/>
        </authorList>
    </citation>
    <scope>NUCLEOTIDE SEQUENCE</scope>
</reference>
<dbReference type="Gene3D" id="2.60.120.620">
    <property type="entry name" value="q2cbj1_9rhob like domain"/>
    <property type="match status" value="1"/>
</dbReference>
<dbReference type="SUPFAM" id="SSF51197">
    <property type="entry name" value="Clavaminate synthase-like"/>
    <property type="match status" value="1"/>
</dbReference>
<protein>
    <recommendedName>
        <fullName evidence="2">Phytanoyl-CoA dioxygenase</fullName>
    </recommendedName>
</protein>
<dbReference type="PANTHER" id="PTHR20883:SF46">
    <property type="entry name" value="PHYTANOYL-COA HYDROXYLASE"/>
    <property type="match status" value="1"/>
</dbReference>
<organism evidence="1">
    <name type="scientific">marine metagenome</name>
    <dbReference type="NCBI Taxonomy" id="408172"/>
    <lineage>
        <taxon>unclassified sequences</taxon>
        <taxon>metagenomes</taxon>
        <taxon>ecological metagenomes</taxon>
    </lineage>
</organism>
<dbReference type="EMBL" id="UINC01217430">
    <property type="protein sequence ID" value="SVE44025.1"/>
    <property type="molecule type" value="Genomic_DNA"/>
</dbReference>
<feature type="non-terminal residue" evidence="1">
    <location>
        <position position="1"/>
    </location>
</feature>
<proteinExistence type="predicted"/>
<dbReference type="AlphaFoldDB" id="A0A383DIE6"/>